<dbReference type="SUPFAM" id="SSF51445">
    <property type="entry name" value="(Trans)glycosidases"/>
    <property type="match status" value="1"/>
</dbReference>
<keyword evidence="1" id="KW-0732">Signal</keyword>
<sequence>MKKLLLLSVVVGSLYCVFKIATLPPSTAPDLTAGPPLEATTPTPTQKLATQKKESILVPYWALGQYDISTIPYDTIYYFGLAVDEKGIVINDPGYMNLAYTNCPNDKICVLVLRMLNNDANKKILADPKLQTKIIDDSITIANKYYYSGVALDLELSELFNSEITTQITKFVQQYYTMLHKDYKTLSFITYGDSYFRKRPFDTKSIGESTDEVMIMAYDFHKSYGEPGPNFSFDEKSKYGYDFKQMITDFSGDVSREKITVIFGMYGYDWTLNKQGTPLKRAEAITLNQITNSKFQITNQYQNSNSKERRIEYIDQQKLKHVIWYENKESAEVKTQYLQENGIGSVSYWAWGYF</sequence>
<feature type="signal peptide" evidence="1">
    <location>
        <begin position="1"/>
        <end position="28"/>
    </location>
</feature>
<dbReference type="InterPro" id="IPR017853">
    <property type="entry name" value="GH"/>
</dbReference>
<dbReference type="Proteomes" id="UP000230108">
    <property type="component" value="Unassembled WGS sequence"/>
</dbReference>
<organism evidence="3 4">
    <name type="scientific">Candidatus Roizmanbacteria bacterium CG_4_10_14_0_8_um_filter_39_9</name>
    <dbReference type="NCBI Taxonomy" id="1974829"/>
    <lineage>
        <taxon>Bacteria</taxon>
        <taxon>Candidatus Roizmaniibacteriota</taxon>
    </lineage>
</organism>
<evidence type="ECO:0000313" key="4">
    <source>
        <dbReference type="Proteomes" id="UP000230108"/>
    </source>
</evidence>
<dbReference type="EMBL" id="PFLF01000105">
    <property type="protein sequence ID" value="PIY68628.1"/>
    <property type="molecule type" value="Genomic_DNA"/>
</dbReference>
<protein>
    <recommendedName>
        <fullName evidence="2">GH18 domain-containing protein</fullName>
    </recommendedName>
</protein>
<dbReference type="Gene3D" id="3.20.20.80">
    <property type="entry name" value="Glycosidases"/>
    <property type="match status" value="1"/>
</dbReference>
<reference evidence="4" key="1">
    <citation type="submission" date="2017-09" db="EMBL/GenBank/DDBJ databases">
        <title>Depth-based differentiation of microbial function through sediment-hosted aquifers and enrichment of novel symbionts in the deep terrestrial subsurface.</title>
        <authorList>
            <person name="Probst A.J."/>
            <person name="Ladd B."/>
            <person name="Jarett J.K."/>
            <person name="Geller-Mcgrath D.E."/>
            <person name="Sieber C.M.K."/>
            <person name="Emerson J.B."/>
            <person name="Anantharaman K."/>
            <person name="Thomas B.C."/>
            <person name="Malmstrom R."/>
            <person name="Stieglmeier M."/>
            <person name="Klingl A."/>
            <person name="Woyke T."/>
            <person name="Ryan C.M."/>
            <person name="Banfield J.F."/>
        </authorList>
    </citation>
    <scope>NUCLEOTIDE SEQUENCE [LARGE SCALE GENOMIC DNA]</scope>
</reference>
<evidence type="ECO:0000313" key="3">
    <source>
        <dbReference type="EMBL" id="PIY68628.1"/>
    </source>
</evidence>
<dbReference type="Pfam" id="PF00704">
    <property type="entry name" value="Glyco_hydro_18"/>
    <property type="match status" value="1"/>
</dbReference>
<dbReference type="GO" id="GO:0005975">
    <property type="term" value="P:carbohydrate metabolic process"/>
    <property type="evidence" value="ECO:0007669"/>
    <property type="project" value="InterPro"/>
</dbReference>
<accession>A0A2M7QCM9</accession>
<evidence type="ECO:0000259" key="2">
    <source>
        <dbReference type="PROSITE" id="PS51910"/>
    </source>
</evidence>
<proteinExistence type="predicted"/>
<dbReference type="Gene3D" id="3.10.50.10">
    <property type="match status" value="1"/>
</dbReference>
<feature type="domain" description="GH18" evidence="2">
    <location>
        <begin position="55"/>
        <end position="354"/>
    </location>
</feature>
<name>A0A2M7QCM9_9BACT</name>
<evidence type="ECO:0000256" key="1">
    <source>
        <dbReference type="SAM" id="SignalP"/>
    </source>
</evidence>
<gene>
    <name evidence="3" type="ORF">COY90_04940</name>
</gene>
<feature type="chain" id="PRO_5014805426" description="GH18 domain-containing protein" evidence="1">
    <location>
        <begin position="29"/>
        <end position="354"/>
    </location>
</feature>
<dbReference type="AlphaFoldDB" id="A0A2M7QCM9"/>
<dbReference type="InterPro" id="IPR001223">
    <property type="entry name" value="Glyco_hydro18_cat"/>
</dbReference>
<dbReference type="InterPro" id="IPR011583">
    <property type="entry name" value="Chitinase_II/V-like_cat"/>
</dbReference>
<dbReference type="InterPro" id="IPR029070">
    <property type="entry name" value="Chitinase_insertion_sf"/>
</dbReference>
<dbReference type="PROSITE" id="PS51910">
    <property type="entry name" value="GH18_2"/>
    <property type="match status" value="1"/>
</dbReference>
<dbReference type="PANTHER" id="PTHR46066">
    <property type="entry name" value="CHITINASE DOMAIN-CONTAINING PROTEIN 1 FAMILY MEMBER"/>
    <property type="match status" value="1"/>
</dbReference>
<dbReference type="PANTHER" id="PTHR46066:SF2">
    <property type="entry name" value="CHITINASE DOMAIN-CONTAINING PROTEIN 1"/>
    <property type="match status" value="1"/>
</dbReference>
<comment type="caution">
    <text evidence="3">The sequence shown here is derived from an EMBL/GenBank/DDBJ whole genome shotgun (WGS) entry which is preliminary data.</text>
</comment>
<dbReference type="GO" id="GO:0008061">
    <property type="term" value="F:chitin binding"/>
    <property type="evidence" value="ECO:0007669"/>
    <property type="project" value="InterPro"/>
</dbReference>
<dbReference type="SMART" id="SM00636">
    <property type="entry name" value="Glyco_18"/>
    <property type="match status" value="1"/>
</dbReference>